<proteinExistence type="predicted"/>
<reference evidence="3" key="1">
    <citation type="submission" date="2019-02" db="EMBL/GenBank/DDBJ databases">
        <authorList>
            <person name="Li S.-H."/>
        </authorList>
    </citation>
    <scope>NUCLEOTIDE SEQUENCE</scope>
    <source>
        <strain evidence="3">IMCC11814</strain>
    </source>
</reference>
<organism evidence="3 4">
    <name type="scientific">Candidatus Marimicrobium litorale</name>
    <dbReference type="NCBI Taxonomy" id="2518991"/>
    <lineage>
        <taxon>Bacteria</taxon>
        <taxon>Pseudomonadati</taxon>
        <taxon>Pseudomonadota</taxon>
        <taxon>Gammaproteobacteria</taxon>
        <taxon>Cellvibrionales</taxon>
        <taxon>Halieaceae</taxon>
        <taxon>Marimicrobium</taxon>
    </lineage>
</organism>
<sequence>MPGALVQLTRRLLALALISIAVAASGAIEPDWELQDEDGTLQVFTREVDASPFLEVMARVQINAPLARITEFLGDGSGCAEWRAMCRSSQVLEEVSAEERYVYLVLDMPWPLTDRDMVIHSQTRLDPDSSSAIVNLRTDSSRHPPGDFVRAESVGQFILRVLPDQQVEFTYIMHTDLGGDLPPESVNARLAESAMNDLKRLKALAEG</sequence>
<dbReference type="EMBL" id="SHNO01000001">
    <property type="protein sequence ID" value="MCX2977057.1"/>
    <property type="molecule type" value="Genomic_DNA"/>
</dbReference>
<dbReference type="Pfam" id="PF01852">
    <property type="entry name" value="START"/>
    <property type="match status" value="1"/>
</dbReference>
<feature type="chain" id="PRO_5046821835" description="START domain-containing protein" evidence="1">
    <location>
        <begin position="24"/>
        <end position="207"/>
    </location>
</feature>
<dbReference type="PANTHER" id="PTHR19308:SF14">
    <property type="entry name" value="START DOMAIN-CONTAINING PROTEIN"/>
    <property type="match status" value="1"/>
</dbReference>
<dbReference type="SMART" id="SM00234">
    <property type="entry name" value="START"/>
    <property type="match status" value="1"/>
</dbReference>
<dbReference type="PROSITE" id="PS50848">
    <property type="entry name" value="START"/>
    <property type="match status" value="1"/>
</dbReference>
<dbReference type="Gene3D" id="3.30.530.20">
    <property type="match status" value="1"/>
</dbReference>
<dbReference type="Proteomes" id="UP001143304">
    <property type="component" value="Unassembled WGS sequence"/>
</dbReference>
<dbReference type="InterPro" id="IPR023393">
    <property type="entry name" value="START-like_dom_sf"/>
</dbReference>
<accession>A0ABT3T6E4</accession>
<evidence type="ECO:0000313" key="4">
    <source>
        <dbReference type="Proteomes" id="UP001143304"/>
    </source>
</evidence>
<dbReference type="InterPro" id="IPR028347">
    <property type="entry name" value="START_dom_prot"/>
</dbReference>
<dbReference type="PIRSF" id="PIRSF039033">
    <property type="entry name" value="START_dom"/>
    <property type="match status" value="1"/>
</dbReference>
<dbReference type="InterPro" id="IPR051213">
    <property type="entry name" value="START_lipid_transfer"/>
</dbReference>
<dbReference type="SUPFAM" id="SSF55961">
    <property type="entry name" value="Bet v1-like"/>
    <property type="match status" value="1"/>
</dbReference>
<name>A0ABT3T6E4_9GAMM</name>
<feature type="domain" description="START" evidence="2">
    <location>
        <begin position="29"/>
        <end position="207"/>
    </location>
</feature>
<protein>
    <recommendedName>
        <fullName evidence="2">START domain-containing protein</fullName>
    </recommendedName>
</protein>
<dbReference type="InterPro" id="IPR002913">
    <property type="entry name" value="START_lipid-bd_dom"/>
</dbReference>
<keyword evidence="1" id="KW-0732">Signal</keyword>
<comment type="caution">
    <text evidence="3">The sequence shown here is derived from an EMBL/GenBank/DDBJ whole genome shotgun (WGS) entry which is preliminary data.</text>
</comment>
<gene>
    <name evidence="3" type="ORF">EYC82_06785</name>
</gene>
<feature type="signal peptide" evidence="1">
    <location>
        <begin position="1"/>
        <end position="23"/>
    </location>
</feature>
<dbReference type="PANTHER" id="PTHR19308">
    <property type="entry name" value="PHOSPHATIDYLCHOLINE TRANSFER PROTEIN"/>
    <property type="match status" value="1"/>
</dbReference>
<dbReference type="RefSeq" id="WP_279248785.1">
    <property type="nucleotide sequence ID" value="NZ_SHNO01000001.1"/>
</dbReference>
<keyword evidence="4" id="KW-1185">Reference proteome</keyword>
<evidence type="ECO:0000313" key="3">
    <source>
        <dbReference type="EMBL" id="MCX2977057.1"/>
    </source>
</evidence>
<evidence type="ECO:0000256" key="1">
    <source>
        <dbReference type="SAM" id="SignalP"/>
    </source>
</evidence>
<evidence type="ECO:0000259" key="2">
    <source>
        <dbReference type="PROSITE" id="PS50848"/>
    </source>
</evidence>